<proteinExistence type="predicted"/>
<evidence type="ECO:0000313" key="2">
    <source>
        <dbReference type="Proteomes" id="UP000789572"/>
    </source>
</evidence>
<dbReference type="InterPro" id="IPR036910">
    <property type="entry name" value="HMG_box_dom_sf"/>
</dbReference>
<dbReference type="Proteomes" id="UP000789572">
    <property type="component" value="Unassembled WGS sequence"/>
</dbReference>
<accession>A0A9N9BA12</accession>
<evidence type="ECO:0000313" key="1">
    <source>
        <dbReference type="EMBL" id="CAG8558574.1"/>
    </source>
</evidence>
<protein>
    <submittedName>
        <fullName evidence="1">8155_t:CDS:1</fullName>
    </submittedName>
</protein>
<sequence>MEYEWKDMEVELRKAGITAPLDWFKGITYEEFSILLNPPYNLSMSFEELFAPSKKRRDRKTPPRPLNSWIIFNRDYTVKCKHSDEASSKDGRRLAATASKVWKEKMQEDTEYFNILSKIAENVHNIMYPDYRYDPSCKKEKFRKKKTCAGSTQKRKCVAATNTMRKETGEENADNSKLLNNDIDIGTNINTSNISQDIAVPSIDGNNDWIPCPYLYYLDINEPPSDSEYLDAANKDAIDALFVDITSSPDSNAYFTPHNSPIIDQSEEYNLPLSRDGFTGYLSWFQSDEFMENPFFGSQQQYL</sequence>
<organism evidence="1 2">
    <name type="scientific">Paraglomus occultum</name>
    <dbReference type="NCBI Taxonomy" id="144539"/>
    <lineage>
        <taxon>Eukaryota</taxon>
        <taxon>Fungi</taxon>
        <taxon>Fungi incertae sedis</taxon>
        <taxon>Mucoromycota</taxon>
        <taxon>Glomeromycotina</taxon>
        <taxon>Glomeromycetes</taxon>
        <taxon>Paraglomerales</taxon>
        <taxon>Paraglomeraceae</taxon>
        <taxon>Paraglomus</taxon>
    </lineage>
</organism>
<gene>
    <name evidence="1" type="ORF">POCULU_LOCUS5393</name>
</gene>
<keyword evidence="2" id="KW-1185">Reference proteome</keyword>
<reference evidence="1" key="1">
    <citation type="submission" date="2021-06" db="EMBL/GenBank/DDBJ databases">
        <authorList>
            <person name="Kallberg Y."/>
            <person name="Tangrot J."/>
            <person name="Rosling A."/>
        </authorList>
    </citation>
    <scope>NUCLEOTIDE SEQUENCE</scope>
    <source>
        <strain evidence="1">IA702</strain>
    </source>
</reference>
<dbReference type="SUPFAM" id="SSF47095">
    <property type="entry name" value="HMG-box"/>
    <property type="match status" value="1"/>
</dbReference>
<dbReference type="AlphaFoldDB" id="A0A9N9BA12"/>
<dbReference type="OrthoDB" id="6247875at2759"/>
<dbReference type="Gene3D" id="1.10.30.10">
    <property type="entry name" value="High mobility group box domain"/>
    <property type="match status" value="1"/>
</dbReference>
<dbReference type="EMBL" id="CAJVPJ010000819">
    <property type="protein sequence ID" value="CAG8558574.1"/>
    <property type="molecule type" value="Genomic_DNA"/>
</dbReference>
<comment type="caution">
    <text evidence="1">The sequence shown here is derived from an EMBL/GenBank/DDBJ whole genome shotgun (WGS) entry which is preliminary data.</text>
</comment>
<name>A0A9N9BA12_9GLOM</name>